<feature type="transmembrane region" description="Helical" evidence="9">
    <location>
        <begin position="162"/>
        <end position="183"/>
    </location>
</feature>
<dbReference type="PANTHER" id="PTHR30413:SF8">
    <property type="entry name" value="TRANSPORT PERMEASE PROTEIN"/>
    <property type="match status" value="1"/>
</dbReference>
<gene>
    <name evidence="11" type="ORF">NITLEN_50224</name>
</gene>
<evidence type="ECO:0000313" key="12">
    <source>
        <dbReference type="Proteomes" id="UP000248168"/>
    </source>
</evidence>
<feature type="transmembrane region" description="Helical" evidence="9">
    <location>
        <begin position="117"/>
        <end position="150"/>
    </location>
</feature>
<dbReference type="GO" id="GO:0005886">
    <property type="term" value="C:plasma membrane"/>
    <property type="evidence" value="ECO:0007669"/>
    <property type="project" value="UniProtKB-SubCell"/>
</dbReference>
<feature type="transmembrane region" description="Helical" evidence="9">
    <location>
        <begin position="79"/>
        <end position="96"/>
    </location>
</feature>
<feature type="transmembrane region" description="Helical" evidence="9">
    <location>
        <begin position="245"/>
        <end position="265"/>
    </location>
</feature>
<keyword evidence="12" id="KW-1185">Reference proteome</keyword>
<evidence type="ECO:0000256" key="7">
    <source>
        <dbReference type="ARBA" id="ARBA00022989"/>
    </source>
</evidence>
<keyword evidence="7 9" id="KW-1133">Transmembrane helix</keyword>
<evidence type="ECO:0000256" key="9">
    <source>
        <dbReference type="RuleBase" id="RU361157"/>
    </source>
</evidence>
<dbReference type="RefSeq" id="WP_245924508.1">
    <property type="nucleotide sequence ID" value="NZ_OUNR01000018.1"/>
</dbReference>
<dbReference type="FunCoup" id="A0A330L8Z7">
    <property type="interactions" value="260"/>
</dbReference>
<feature type="transmembrane region" description="Helical" evidence="9">
    <location>
        <begin position="190"/>
        <end position="210"/>
    </location>
</feature>
<dbReference type="InParanoid" id="A0A330L8Z7"/>
<keyword evidence="6 9" id="KW-0812">Transmembrane</keyword>
<evidence type="ECO:0000256" key="1">
    <source>
        <dbReference type="ARBA" id="ARBA00004429"/>
    </source>
</evidence>
<proteinExistence type="inferred from homology"/>
<dbReference type="PANTHER" id="PTHR30413">
    <property type="entry name" value="INNER MEMBRANE TRANSPORT PERMEASE"/>
    <property type="match status" value="1"/>
</dbReference>
<evidence type="ECO:0000256" key="2">
    <source>
        <dbReference type="ARBA" id="ARBA00007783"/>
    </source>
</evidence>
<dbReference type="InterPro" id="IPR013525">
    <property type="entry name" value="ABC2_TM"/>
</dbReference>
<accession>A0A330L8Z7</accession>
<dbReference type="EMBL" id="OUNR01000018">
    <property type="protein sequence ID" value="SPP66184.1"/>
    <property type="molecule type" value="Genomic_DNA"/>
</dbReference>
<evidence type="ECO:0000256" key="4">
    <source>
        <dbReference type="ARBA" id="ARBA00022475"/>
    </source>
</evidence>
<name>A0A330L8Z7_9BACT</name>
<dbReference type="Pfam" id="PF01061">
    <property type="entry name" value="ABC2_membrane"/>
    <property type="match status" value="1"/>
</dbReference>
<comment type="similarity">
    <text evidence="2 9">Belongs to the ABC-2 integral membrane protein family.</text>
</comment>
<reference evidence="12" key="1">
    <citation type="submission" date="2018-04" db="EMBL/GenBank/DDBJ databases">
        <authorList>
            <person name="Lucker S."/>
            <person name="Sakoula D."/>
        </authorList>
    </citation>
    <scope>NUCLEOTIDE SEQUENCE [LARGE SCALE GENOMIC DNA]</scope>
</reference>
<dbReference type="InterPro" id="IPR047817">
    <property type="entry name" value="ABC2_TM_bact-type"/>
</dbReference>
<dbReference type="PROSITE" id="PS51012">
    <property type="entry name" value="ABC_TM2"/>
    <property type="match status" value="1"/>
</dbReference>
<keyword evidence="4 9" id="KW-1003">Cell membrane</keyword>
<dbReference type="AlphaFoldDB" id="A0A330L8Z7"/>
<dbReference type="GO" id="GO:0015920">
    <property type="term" value="P:lipopolysaccharide transport"/>
    <property type="evidence" value="ECO:0007669"/>
    <property type="project" value="TreeGrafter"/>
</dbReference>
<keyword evidence="5" id="KW-0997">Cell inner membrane</keyword>
<dbReference type="GO" id="GO:0140359">
    <property type="term" value="F:ABC-type transporter activity"/>
    <property type="evidence" value="ECO:0007669"/>
    <property type="project" value="InterPro"/>
</dbReference>
<sequence>MRHSSSLVVIEPNKSWFDLKLRSFWDYRELLYFLAWRDLKARYSQTVMGLAWAVVQPLFMMLVFTVVFSKIAQLPSDGIPYPLFAYAALVPWTYFAKSLDRSGFSVVAESNLITKIYFPRLIIPLSATLGGLLDFAIAFLLLVAMMLWFGVLPTWKLVTVPLFLALTVLASLSVSLWLSAFFVKYRDVAALIPLLTQVWMFGSPVAYSASMVPQGWVAFYNLNPMVGVIGGFRWALLGTPAPDPMFLAVNVVTISVSLLLGMAYFNRMANTFADVI</sequence>
<evidence type="ECO:0000256" key="6">
    <source>
        <dbReference type="ARBA" id="ARBA00022692"/>
    </source>
</evidence>
<comment type="subcellular location">
    <subcellularLocation>
        <location evidence="1">Cell inner membrane</location>
        <topology evidence="1">Multi-pass membrane protein</topology>
    </subcellularLocation>
    <subcellularLocation>
        <location evidence="9">Cell membrane</location>
        <topology evidence="9">Multi-pass membrane protein</topology>
    </subcellularLocation>
</comment>
<evidence type="ECO:0000256" key="3">
    <source>
        <dbReference type="ARBA" id="ARBA00022448"/>
    </source>
</evidence>
<keyword evidence="8 9" id="KW-0472">Membrane</keyword>
<feature type="transmembrane region" description="Helical" evidence="9">
    <location>
        <begin position="216"/>
        <end position="236"/>
    </location>
</feature>
<evidence type="ECO:0000256" key="8">
    <source>
        <dbReference type="ARBA" id="ARBA00023136"/>
    </source>
</evidence>
<evidence type="ECO:0000259" key="10">
    <source>
        <dbReference type="PROSITE" id="PS51012"/>
    </source>
</evidence>
<feature type="domain" description="ABC transmembrane type-2" evidence="10">
    <location>
        <begin position="48"/>
        <end position="268"/>
    </location>
</feature>
<keyword evidence="3 9" id="KW-0813">Transport</keyword>
<protein>
    <recommendedName>
        <fullName evidence="9">Transport permease protein</fullName>
    </recommendedName>
</protein>
<feature type="transmembrane region" description="Helical" evidence="9">
    <location>
        <begin position="47"/>
        <end position="67"/>
    </location>
</feature>
<evidence type="ECO:0000313" key="11">
    <source>
        <dbReference type="EMBL" id="SPP66184.1"/>
    </source>
</evidence>
<dbReference type="Proteomes" id="UP000248168">
    <property type="component" value="Unassembled WGS sequence"/>
</dbReference>
<evidence type="ECO:0000256" key="5">
    <source>
        <dbReference type="ARBA" id="ARBA00022519"/>
    </source>
</evidence>
<organism evidence="11 12">
    <name type="scientific">Nitrospira lenta</name>
    <dbReference type="NCBI Taxonomy" id="1436998"/>
    <lineage>
        <taxon>Bacteria</taxon>
        <taxon>Pseudomonadati</taxon>
        <taxon>Nitrospirota</taxon>
        <taxon>Nitrospiria</taxon>
        <taxon>Nitrospirales</taxon>
        <taxon>Nitrospiraceae</taxon>
        <taxon>Nitrospira</taxon>
    </lineage>
</organism>